<dbReference type="Pfam" id="PF00696">
    <property type="entry name" value="AA_kinase"/>
    <property type="match status" value="1"/>
</dbReference>
<sequence>MSITENQIKSNGSNGKGPYENRDELHKAQRIVIKVGSAVLTREDQSGLALGRLASIVEQVSELRNTGKDVMLVTSGSVALGKQKITTELRMSQSMRQTLRQLTTESNRDNKSTALQIRAAAAIGQSNLMALYDTMFTQYGVKIAQVLATKSDFHNPISRINLNYTINDLLYLNIVPIVNTNDVIVSPMMPDDPEIIQEPETGPKEQTIMVHDNDSLAALLSVEIGADLLIILSDVDGVYTAPPGQEGSKLLNIYSTNGDSSVRFGTTNKVGTGGMKSKVDAASWALKRGVSTVICNGHEFNAIKHIVNGFKIGTFFTNHRQKNSSVETLASRARIGGYKLQALKPEERSDILVNIADLLLEKEAEILEVNRKDLKIAEETGLAAVLASRLKLNHAKLKSLADGLRSIADKSKDILNRVIKETIVADDLILKQITVPIGNILVIFESRPDCLPQIAGLSIATGNGIILKGGKEAIHSNQFLWEIVQKALSKYGVEDSVALVNTREEIGELITLENHIDLIIPRGSYELVRGIKEKAGTIPVLGHSEGICHVYVDKDADLKKAIDIVIDSKCDYPSACNAMETLLLHGSLLKNDFFIKLCSQLKDKGVTVHSGPKLFAALTFAPPPASSLKKEYGSLDCTIELVANVEDAINHINTYGSGHTDVIVTENDEVASLFKQNVDSACCFHNCSSRFADGYRFGLGAEVGISTGKIHARGPVGMEGLLSTKWILSGNGQTVQQFSNGTCQYKHLEVDPVMKKID</sequence>
<dbReference type="GO" id="GO:0005739">
    <property type="term" value="C:mitochondrion"/>
    <property type="evidence" value="ECO:0007669"/>
    <property type="project" value="UniProtKB-UniRule"/>
</dbReference>
<evidence type="ECO:0000256" key="9">
    <source>
        <dbReference type="ARBA" id="ARBA00022777"/>
    </source>
</evidence>
<feature type="domain" description="Aldehyde dehydrogenase" evidence="18">
    <location>
        <begin position="317"/>
        <end position="600"/>
    </location>
</feature>
<evidence type="ECO:0000313" key="20">
    <source>
        <dbReference type="EnsemblMetazoa" id="tetur39g00270.1"/>
    </source>
</evidence>
<dbReference type="HAMAP" id="MF_00456">
    <property type="entry name" value="ProB"/>
    <property type="match status" value="1"/>
</dbReference>
<keyword evidence="5 16" id="KW-0028">Amino-acid biosynthesis</keyword>
<keyword evidence="7 16" id="KW-0808">Transferase</keyword>
<keyword evidence="12 16" id="KW-0560">Oxidoreductase</keyword>
<evidence type="ECO:0000259" key="19">
    <source>
        <dbReference type="Pfam" id="PF00696"/>
    </source>
</evidence>
<evidence type="ECO:0000256" key="1">
    <source>
        <dbReference type="ARBA" id="ARBA00004985"/>
    </source>
</evidence>
<dbReference type="SUPFAM" id="SSF53633">
    <property type="entry name" value="Carbamate kinase-like"/>
    <property type="match status" value="1"/>
</dbReference>
<dbReference type="KEGG" id="tut:107370251"/>
<dbReference type="EnsemblMetazoa" id="tetur39g00270.1">
    <property type="protein sequence ID" value="tetur39g00270.1"/>
    <property type="gene ID" value="tetur39g00270"/>
</dbReference>
<dbReference type="InterPro" id="IPR036393">
    <property type="entry name" value="AceGlu_kinase-like_sf"/>
</dbReference>
<feature type="compositionally biased region" description="Polar residues" evidence="17">
    <location>
        <begin position="1"/>
        <end position="13"/>
    </location>
</feature>
<feature type="region of interest" description="Disordered" evidence="17">
    <location>
        <begin position="1"/>
        <end position="21"/>
    </location>
</feature>
<evidence type="ECO:0000256" key="7">
    <source>
        <dbReference type="ARBA" id="ARBA00022679"/>
    </source>
</evidence>
<evidence type="ECO:0000256" key="8">
    <source>
        <dbReference type="ARBA" id="ARBA00022741"/>
    </source>
</evidence>
<dbReference type="PRINTS" id="PR00474">
    <property type="entry name" value="GLU5KINASE"/>
</dbReference>
<comment type="similarity">
    <text evidence="4 16">In the N-terminal section; belongs to the glutamate 5-kinase family.</text>
</comment>
<dbReference type="EMBL" id="CAEY01001102">
    <property type="status" value="NOT_ANNOTATED_CDS"/>
    <property type="molecule type" value="Genomic_DNA"/>
</dbReference>
<evidence type="ECO:0000256" key="17">
    <source>
        <dbReference type="SAM" id="MobiDB-lite"/>
    </source>
</evidence>
<dbReference type="NCBIfam" id="NF001221">
    <property type="entry name" value="PRK00197.1"/>
    <property type="match status" value="1"/>
</dbReference>
<dbReference type="PANTHER" id="PTHR11063:SF8">
    <property type="entry name" value="DELTA-1-PYRROLINE-5-CARBOXYLATE SYNTHASE"/>
    <property type="match status" value="1"/>
</dbReference>
<comment type="catalytic activity">
    <reaction evidence="15 16">
        <text>L-glutamate + ATP = L-glutamyl 5-phosphate + ADP</text>
        <dbReference type="Rhea" id="RHEA:14877"/>
        <dbReference type="ChEBI" id="CHEBI:29985"/>
        <dbReference type="ChEBI" id="CHEBI:30616"/>
        <dbReference type="ChEBI" id="CHEBI:58274"/>
        <dbReference type="ChEBI" id="CHEBI:456216"/>
        <dbReference type="EC" id="2.7.2.11"/>
    </reaction>
</comment>
<comment type="pathway">
    <text evidence="2 16">Amino-acid biosynthesis; L-proline biosynthesis; L-glutamate 5-semialdehyde from L-glutamate: step 1/2.</text>
</comment>
<dbReference type="eggNOG" id="KOG1154">
    <property type="taxonomic scope" value="Eukaryota"/>
</dbReference>
<dbReference type="PANTHER" id="PTHR11063">
    <property type="entry name" value="GLUTAMATE SEMIALDEHYDE DEHYDROGENASE"/>
    <property type="match status" value="1"/>
</dbReference>
<proteinExistence type="inferred from homology"/>
<dbReference type="CDD" id="cd07079">
    <property type="entry name" value="ALDH_F18-19_ProA-GPR"/>
    <property type="match status" value="1"/>
</dbReference>
<dbReference type="HAMAP" id="MF_00412">
    <property type="entry name" value="ProA"/>
    <property type="match status" value="1"/>
</dbReference>
<dbReference type="InterPro" id="IPR016163">
    <property type="entry name" value="Ald_DH_C"/>
</dbReference>
<dbReference type="Gene3D" id="3.40.605.10">
    <property type="entry name" value="Aldehyde Dehydrogenase, Chain A, domain 1"/>
    <property type="match status" value="1"/>
</dbReference>
<dbReference type="InterPro" id="IPR005715">
    <property type="entry name" value="Glu_5kinase/COase_Synthase"/>
</dbReference>
<name>T1L4J7_TETUR</name>
<evidence type="ECO:0000256" key="13">
    <source>
        <dbReference type="ARBA" id="ARBA00023268"/>
    </source>
</evidence>
<dbReference type="GO" id="GO:0004349">
    <property type="term" value="F:glutamate 5-kinase activity"/>
    <property type="evidence" value="ECO:0007669"/>
    <property type="project" value="UniProtKB-UniRule"/>
</dbReference>
<evidence type="ECO:0000256" key="2">
    <source>
        <dbReference type="ARBA" id="ARBA00005185"/>
    </source>
</evidence>
<dbReference type="PROSITE" id="PS01223">
    <property type="entry name" value="PROA"/>
    <property type="match status" value="1"/>
</dbReference>
<organism evidence="20 21">
    <name type="scientific">Tetranychus urticae</name>
    <name type="common">Two-spotted spider mite</name>
    <dbReference type="NCBI Taxonomy" id="32264"/>
    <lineage>
        <taxon>Eukaryota</taxon>
        <taxon>Metazoa</taxon>
        <taxon>Ecdysozoa</taxon>
        <taxon>Arthropoda</taxon>
        <taxon>Chelicerata</taxon>
        <taxon>Arachnida</taxon>
        <taxon>Acari</taxon>
        <taxon>Acariformes</taxon>
        <taxon>Trombidiformes</taxon>
        <taxon>Prostigmata</taxon>
        <taxon>Eleutherengona</taxon>
        <taxon>Raphignathae</taxon>
        <taxon>Tetranychoidea</taxon>
        <taxon>Tetranychidae</taxon>
        <taxon>Tetranychus</taxon>
    </lineage>
</organism>
<evidence type="ECO:0000259" key="18">
    <source>
        <dbReference type="Pfam" id="PF00171"/>
    </source>
</evidence>
<keyword evidence="10 16" id="KW-0067">ATP-binding</keyword>
<keyword evidence="21" id="KW-1185">Reference proteome</keyword>
<keyword evidence="6 16" id="KW-0641">Proline biosynthesis</keyword>
<evidence type="ECO:0000256" key="12">
    <source>
        <dbReference type="ARBA" id="ARBA00023002"/>
    </source>
</evidence>
<evidence type="ECO:0000313" key="21">
    <source>
        <dbReference type="Proteomes" id="UP000015104"/>
    </source>
</evidence>
<evidence type="ECO:0000256" key="6">
    <source>
        <dbReference type="ARBA" id="ARBA00022650"/>
    </source>
</evidence>
<dbReference type="GO" id="GO:0055129">
    <property type="term" value="P:L-proline biosynthetic process"/>
    <property type="evidence" value="ECO:0007669"/>
    <property type="project" value="UniProtKB-UniRule"/>
</dbReference>
<evidence type="ECO:0000256" key="10">
    <source>
        <dbReference type="ARBA" id="ARBA00022840"/>
    </source>
</evidence>
<dbReference type="InterPro" id="IPR005766">
    <property type="entry name" value="P5_carboxy_syn"/>
</dbReference>
<evidence type="ECO:0000256" key="11">
    <source>
        <dbReference type="ARBA" id="ARBA00022857"/>
    </source>
</evidence>
<evidence type="ECO:0000256" key="16">
    <source>
        <dbReference type="PIRNR" id="PIRNR036429"/>
    </source>
</evidence>
<dbReference type="STRING" id="32264.T1L4J7"/>
<comment type="similarity">
    <text evidence="3 16">In the C-terminal section; belongs to the gamma-glutamyl phosphate reductase family.</text>
</comment>
<dbReference type="EC" id="2.7.2.11" evidence="16"/>
<dbReference type="NCBIfam" id="TIGR01092">
    <property type="entry name" value="P5CS"/>
    <property type="match status" value="1"/>
</dbReference>
<reference evidence="21" key="1">
    <citation type="submission" date="2011-08" db="EMBL/GenBank/DDBJ databases">
        <authorList>
            <person name="Rombauts S."/>
        </authorList>
    </citation>
    <scope>NUCLEOTIDE SEQUENCE</scope>
    <source>
        <strain evidence="21">London</strain>
    </source>
</reference>
<dbReference type="GO" id="GO:0005524">
    <property type="term" value="F:ATP binding"/>
    <property type="evidence" value="ECO:0007669"/>
    <property type="project" value="UniProtKB-UniRule"/>
</dbReference>
<dbReference type="InterPro" id="IPR019797">
    <property type="entry name" value="Glutamate_5-kinase_CS"/>
</dbReference>
<dbReference type="EC" id="1.2.1.41" evidence="16"/>
<dbReference type="Pfam" id="PF00171">
    <property type="entry name" value="Aldedh"/>
    <property type="match status" value="1"/>
</dbReference>
<evidence type="ECO:0000256" key="14">
    <source>
        <dbReference type="ARBA" id="ARBA00049024"/>
    </source>
</evidence>
<dbReference type="InterPro" id="IPR001048">
    <property type="entry name" value="Asp/Glu/Uridylate_kinase"/>
</dbReference>
<gene>
    <name evidence="20" type="primary">107370251</name>
</gene>
<dbReference type="NCBIfam" id="TIGR00407">
    <property type="entry name" value="proA"/>
    <property type="match status" value="1"/>
</dbReference>
<comment type="catalytic activity">
    <reaction evidence="14 16">
        <text>L-glutamate 5-semialdehyde + phosphate + NADP(+) = L-glutamyl 5-phosphate + NADPH + H(+)</text>
        <dbReference type="Rhea" id="RHEA:19541"/>
        <dbReference type="ChEBI" id="CHEBI:15378"/>
        <dbReference type="ChEBI" id="CHEBI:43474"/>
        <dbReference type="ChEBI" id="CHEBI:57783"/>
        <dbReference type="ChEBI" id="CHEBI:58066"/>
        <dbReference type="ChEBI" id="CHEBI:58274"/>
        <dbReference type="ChEBI" id="CHEBI:58349"/>
        <dbReference type="EC" id="1.2.1.41"/>
    </reaction>
</comment>
<dbReference type="InterPro" id="IPR001057">
    <property type="entry name" value="Glu/AcGlu_kinase"/>
</dbReference>
<dbReference type="Proteomes" id="UP000015104">
    <property type="component" value="Unassembled WGS sequence"/>
</dbReference>
<evidence type="ECO:0000256" key="3">
    <source>
        <dbReference type="ARBA" id="ARBA00006300"/>
    </source>
</evidence>
<keyword evidence="11 16" id="KW-0521">NADP</keyword>
<dbReference type="Gene3D" id="3.40.1160.10">
    <property type="entry name" value="Acetylglutamate kinase-like"/>
    <property type="match status" value="1"/>
</dbReference>
<dbReference type="Gene3D" id="3.40.309.10">
    <property type="entry name" value="Aldehyde Dehydrogenase, Chain A, domain 2"/>
    <property type="match status" value="1"/>
</dbReference>
<reference evidence="20" key="2">
    <citation type="submission" date="2015-06" db="UniProtKB">
        <authorList>
            <consortium name="EnsemblMetazoa"/>
        </authorList>
    </citation>
    <scope>IDENTIFICATION</scope>
</reference>
<keyword evidence="13" id="KW-0511">Multifunctional enzyme</keyword>
<dbReference type="eggNOG" id="KOG4165">
    <property type="taxonomic scope" value="Eukaryota"/>
</dbReference>
<evidence type="ECO:0000256" key="4">
    <source>
        <dbReference type="ARBA" id="ARBA00009302"/>
    </source>
</evidence>
<dbReference type="FunFam" id="3.40.309.10:FF:000015">
    <property type="entry name" value="Delta-1-pyrroline-5-carboxylate synthase"/>
    <property type="match status" value="1"/>
</dbReference>
<dbReference type="GO" id="GO:0004350">
    <property type="term" value="F:glutamate-5-semialdehyde dehydrogenase activity"/>
    <property type="evidence" value="ECO:0007669"/>
    <property type="project" value="UniProtKB-UniRule"/>
</dbReference>
<dbReference type="SUPFAM" id="SSF53720">
    <property type="entry name" value="ALDH-like"/>
    <property type="match status" value="1"/>
</dbReference>
<feature type="domain" description="Aspartate/glutamate/uridylate kinase" evidence="19">
    <location>
        <begin position="29"/>
        <end position="296"/>
    </location>
</feature>
<evidence type="ECO:0000256" key="15">
    <source>
        <dbReference type="ARBA" id="ARBA00049141"/>
    </source>
</evidence>
<dbReference type="InterPro" id="IPR016161">
    <property type="entry name" value="Ald_DH/histidinol_DH"/>
</dbReference>
<comment type="pathway">
    <text evidence="1 16">Amino-acid biosynthesis; L-proline biosynthesis; L-glutamate 5-semialdehyde from L-glutamate: step 2/2.</text>
</comment>
<dbReference type="PROSITE" id="PS00902">
    <property type="entry name" value="GLUTAMATE_5_KINASE"/>
    <property type="match status" value="1"/>
</dbReference>
<dbReference type="InterPro" id="IPR000965">
    <property type="entry name" value="GPR_dom"/>
</dbReference>
<keyword evidence="9 16" id="KW-0418">Kinase</keyword>
<dbReference type="PIRSF" id="PIRSF036429">
    <property type="entry name" value="P5C_syn"/>
    <property type="match status" value="1"/>
</dbReference>
<dbReference type="OMA" id="PPMFIVD"/>
<dbReference type="UniPathway" id="UPA00098">
    <property type="reaction ID" value="UER00359"/>
</dbReference>
<keyword evidence="8 16" id="KW-0547">Nucleotide-binding</keyword>
<dbReference type="InterPro" id="IPR016162">
    <property type="entry name" value="Ald_DH_N"/>
</dbReference>
<dbReference type="InterPro" id="IPR020593">
    <property type="entry name" value="G-glutamylP_reductase_CS"/>
</dbReference>
<dbReference type="OrthoDB" id="1934954at2759"/>
<dbReference type="AlphaFoldDB" id="T1L4J7"/>
<dbReference type="HOGENOM" id="CLU_016144_0_0_1"/>
<evidence type="ECO:0000256" key="5">
    <source>
        <dbReference type="ARBA" id="ARBA00022605"/>
    </source>
</evidence>
<protein>
    <recommendedName>
        <fullName evidence="16">Delta-1-pyrroline-5-carboxylate synthase</fullName>
    </recommendedName>
    <domain>
        <recommendedName>
            <fullName evidence="16">Glutamate 5-kinase</fullName>
            <shortName evidence="16">GK</shortName>
            <ecNumber evidence="16">2.7.2.11</ecNumber>
        </recommendedName>
        <alternativeName>
            <fullName evidence="16">Gamma-glutamyl kinase</fullName>
        </alternativeName>
    </domain>
    <domain>
        <recommendedName>
            <fullName evidence="16">Gamma-glutamyl phosphate reductase</fullName>
            <shortName evidence="16">GPR</shortName>
            <ecNumber evidence="16">1.2.1.41</ecNumber>
        </recommendedName>
        <alternativeName>
            <fullName evidence="16">Glutamate-5-semialdehyde dehydrogenase</fullName>
        </alternativeName>
        <alternativeName>
            <fullName evidence="16">Glutamyl-gamma-semialdehyde dehydrogenase</fullName>
        </alternativeName>
    </domain>
</protein>
<accession>T1L4J7</accession>
<dbReference type="InterPro" id="IPR015590">
    <property type="entry name" value="Aldehyde_DH_dom"/>
</dbReference>